<dbReference type="Proteomes" id="UP000001449">
    <property type="component" value="Chromosome 18"/>
</dbReference>
<dbReference type="EMBL" id="CP001159">
    <property type="protein sequence ID" value="ACI64133.1"/>
    <property type="molecule type" value="Genomic_DNA"/>
</dbReference>
<dbReference type="InParanoid" id="B5YLT7"/>
<gene>
    <name evidence="1" type="ORF">THAPS_10894</name>
</gene>
<reference evidence="1 2" key="2">
    <citation type="journal article" date="2008" name="Nature">
        <title>The Phaeodactylum genome reveals the evolutionary history of diatom genomes.</title>
        <authorList>
            <person name="Bowler C."/>
            <person name="Allen A.E."/>
            <person name="Badger J.H."/>
            <person name="Grimwood J."/>
            <person name="Jabbari K."/>
            <person name="Kuo A."/>
            <person name="Maheswari U."/>
            <person name="Martens C."/>
            <person name="Maumus F."/>
            <person name="Otillar R.P."/>
            <person name="Rayko E."/>
            <person name="Salamov A."/>
            <person name="Vandepoele K."/>
            <person name="Beszteri B."/>
            <person name="Gruber A."/>
            <person name="Heijde M."/>
            <person name="Katinka M."/>
            <person name="Mock T."/>
            <person name="Valentin K."/>
            <person name="Verret F."/>
            <person name="Berges J.A."/>
            <person name="Brownlee C."/>
            <person name="Cadoret J.P."/>
            <person name="Chiovitti A."/>
            <person name="Choi C.J."/>
            <person name="Coesel S."/>
            <person name="De Martino A."/>
            <person name="Detter J.C."/>
            <person name="Durkin C."/>
            <person name="Falciatore A."/>
            <person name="Fournet J."/>
            <person name="Haruta M."/>
            <person name="Huysman M.J."/>
            <person name="Jenkins B.D."/>
            <person name="Jiroutova K."/>
            <person name="Jorgensen R.E."/>
            <person name="Joubert Y."/>
            <person name="Kaplan A."/>
            <person name="Kroger N."/>
            <person name="Kroth P.G."/>
            <person name="La Roche J."/>
            <person name="Lindquist E."/>
            <person name="Lommer M."/>
            <person name="Martin-Jezequel V."/>
            <person name="Lopez P.J."/>
            <person name="Lucas S."/>
            <person name="Mangogna M."/>
            <person name="McGinnis K."/>
            <person name="Medlin L.K."/>
            <person name="Montsant A."/>
            <person name="Oudot-Le Secq M.P."/>
            <person name="Napoli C."/>
            <person name="Obornik M."/>
            <person name="Parker M.S."/>
            <person name="Petit J.L."/>
            <person name="Porcel B.M."/>
            <person name="Poulsen N."/>
            <person name="Robison M."/>
            <person name="Rychlewski L."/>
            <person name="Rynearson T.A."/>
            <person name="Schmutz J."/>
            <person name="Shapiro H."/>
            <person name="Siaut M."/>
            <person name="Stanley M."/>
            <person name="Sussman M.R."/>
            <person name="Taylor A.R."/>
            <person name="Vardi A."/>
            <person name="von Dassow P."/>
            <person name="Vyverman W."/>
            <person name="Willis A."/>
            <person name="Wyrwicz L.S."/>
            <person name="Rokhsar D.S."/>
            <person name="Weissenbach J."/>
            <person name="Armbrust E.V."/>
            <person name="Green B.R."/>
            <person name="Van de Peer Y."/>
            <person name="Grigoriev I.V."/>
        </authorList>
    </citation>
    <scope>NUCLEOTIDE SEQUENCE [LARGE SCALE GENOMIC DNA]</scope>
    <source>
        <strain evidence="1 2">CCMP1335</strain>
    </source>
</reference>
<dbReference type="AlphaFoldDB" id="B5YLT7"/>
<protein>
    <submittedName>
        <fullName evidence="1">Uncharacterized protein</fullName>
    </submittedName>
</protein>
<evidence type="ECO:0000313" key="1">
    <source>
        <dbReference type="EMBL" id="ACI64133.1"/>
    </source>
</evidence>
<evidence type="ECO:0000313" key="2">
    <source>
        <dbReference type="Proteomes" id="UP000001449"/>
    </source>
</evidence>
<dbReference type="KEGG" id="tps:THAPS_10894"/>
<sequence>MTLVAIAYAVDFNNNLAIQERDSSHLFTIGKFTDLIKTREETIRHFHELVHTLESRWRESQHTIHELRRRMAQAEAAFNEQVEGYRSIFAQHDNDLNEALGRINILRGNQDVKTSALEMAWQRMDELMEENNELSHHLHEAKKQQRPLHFQSIDSDMARTQRRDKELIYTVESLTQQLQIVSRGKDALQSQLALLTDEHELLKHTHKHFVDVLFTPIVSYAPNIQHASEQQHAIILELTSLVHSLHSTLDLSHSNLQILTSESQHAINAIANAASELAFTHAHQYEIERETYIEHMESQLERLEGEAVGATIAVAEAAGRLEYARKMEERTRWISYVDEVERTLGGIVVGAEEDLLMGWRKRDNRALEEESSTRADISGRSLNDELSGREDIIETSVLRSAISRRIEKGLFSLRQFVHPYKYLKENEERVDRHENQPED</sequence>
<dbReference type="PaxDb" id="35128-Thaps10894"/>
<dbReference type="RefSeq" id="XP_002295416.1">
    <property type="nucleotide sequence ID" value="XM_002295380.1"/>
</dbReference>
<dbReference type="HOGENOM" id="CLU_624876_0_0_1"/>
<keyword evidence="2" id="KW-1185">Reference proteome</keyword>
<name>B5YLT7_THAPS</name>
<proteinExistence type="predicted"/>
<organism evidence="1 2">
    <name type="scientific">Thalassiosira pseudonana</name>
    <name type="common">Marine diatom</name>
    <name type="synonym">Cyclotella nana</name>
    <dbReference type="NCBI Taxonomy" id="35128"/>
    <lineage>
        <taxon>Eukaryota</taxon>
        <taxon>Sar</taxon>
        <taxon>Stramenopiles</taxon>
        <taxon>Ochrophyta</taxon>
        <taxon>Bacillariophyta</taxon>
        <taxon>Coscinodiscophyceae</taxon>
        <taxon>Thalassiosirophycidae</taxon>
        <taxon>Thalassiosirales</taxon>
        <taxon>Thalassiosiraceae</taxon>
        <taxon>Thalassiosira</taxon>
    </lineage>
</organism>
<accession>B5YLT7</accession>
<dbReference type="GeneID" id="7444277"/>
<reference evidence="1 2" key="1">
    <citation type="journal article" date="2004" name="Science">
        <title>The genome of the diatom Thalassiosira pseudonana: ecology, evolution, and metabolism.</title>
        <authorList>
            <person name="Armbrust E.V."/>
            <person name="Berges J.A."/>
            <person name="Bowler C."/>
            <person name="Green B.R."/>
            <person name="Martinez D."/>
            <person name="Putnam N.H."/>
            <person name="Zhou S."/>
            <person name="Allen A.E."/>
            <person name="Apt K.E."/>
            <person name="Bechner M."/>
            <person name="Brzezinski M.A."/>
            <person name="Chaal B.K."/>
            <person name="Chiovitti A."/>
            <person name="Davis A.K."/>
            <person name="Demarest M.S."/>
            <person name="Detter J.C."/>
            <person name="Glavina T."/>
            <person name="Goodstein D."/>
            <person name="Hadi M.Z."/>
            <person name="Hellsten U."/>
            <person name="Hildebrand M."/>
            <person name="Jenkins B.D."/>
            <person name="Jurka J."/>
            <person name="Kapitonov V.V."/>
            <person name="Kroger N."/>
            <person name="Lau W.W."/>
            <person name="Lane T.W."/>
            <person name="Larimer F.W."/>
            <person name="Lippmeier J.C."/>
            <person name="Lucas S."/>
            <person name="Medina M."/>
            <person name="Montsant A."/>
            <person name="Obornik M."/>
            <person name="Parker M.S."/>
            <person name="Palenik B."/>
            <person name="Pazour G.J."/>
            <person name="Richardson P.M."/>
            <person name="Rynearson T.A."/>
            <person name="Saito M.A."/>
            <person name="Schwartz D.C."/>
            <person name="Thamatrakoln K."/>
            <person name="Valentin K."/>
            <person name="Vardi A."/>
            <person name="Wilkerson F.P."/>
            <person name="Rokhsar D.S."/>
        </authorList>
    </citation>
    <scope>NUCLEOTIDE SEQUENCE [LARGE SCALE GENOMIC DNA]</scope>
    <source>
        <strain evidence="1 2">CCMP1335</strain>
    </source>
</reference>